<evidence type="ECO:0000313" key="8">
    <source>
        <dbReference type="EMBL" id="GAA5227429.1"/>
    </source>
</evidence>
<dbReference type="EMBL" id="BAABLK010000028">
    <property type="protein sequence ID" value="GAA5227429.1"/>
    <property type="molecule type" value="Genomic_DNA"/>
</dbReference>
<comment type="pathway">
    <text evidence="1 5 6">Protein modification; protein lipoylation via endogenous pathway; protein N(6)-(lipoyl)lysine from octanoyl-[acyl-carrier-protein]: step 1/2.</text>
</comment>
<dbReference type="InterPro" id="IPR020605">
    <property type="entry name" value="Octanoyltransferase_CS"/>
</dbReference>
<organism evidence="8 9">
    <name type="scientific">Paeniglutamicibacter antarcticus</name>
    <dbReference type="NCBI Taxonomy" id="494023"/>
    <lineage>
        <taxon>Bacteria</taxon>
        <taxon>Bacillati</taxon>
        <taxon>Actinomycetota</taxon>
        <taxon>Actinomycetes</taxon>
        <taxon>Micrococcales</taxon>
        <taxon>Micrococcaceae</taxon>
        <taxon>Paeniglutamicibacter</taxon>
    </lineage>
</organism>
<comment type="miscellaneous">
    <text evidence="5">In the reaction, the free carboxyl group of octanoic acid is attached via an amide linkage to the epsilon-amino group of a specific lysine residue of lipoyl domains of lipoate-dependent enzymes.</text>
</comment>
<keyword evidence="2 5" id="KW-0808">Transferase</keyword>
<comment type="function">
    <text evidence="4 5 6">Catalyzes the transfer of endogenously produced octanoic acid from octanoyl-acyl-carrier-protein onto the lipoyl domains of lipoate-dependent enzymes. Lipoyl-ACP can also act as a substrate although octanoyl-ACP is likely to be the physiological substrate.</text>
</comment>
<dbReference type="Proteomes" id="UP001501257">
    <property type="component" value="Unassembled WGS sequence"/>
</dbReference>
<comment type="similarity">
    <text evidence="5 6">Belongs to the LipB family.</text>
</comment>
<comment type="caution">
    <text evidence="8">The sequence shown here is derived from an EMBL/GenBank/DDBJ whole genome shotgun (WGS) entry which is preliminary data.</text>
</comment>
<sequence length="226" mass="24462">MTIKFEHIGRAPKLVDYRIAWEMQRRVHDEVAKGVTGPTVFLLEHAAVYTAGRTTEPEDLPVDGTPVIDVDRGGKLTWHGPGQLVGYPIARLLDMKGIREYVATLEEALINVALGYDIPAIRIKGRSGVWVAGTEGRQDRKLAAIGIRVDHGVTMHGFALNCSNDLGPYSRIIPCGITDAGVTSLSEETGITVTPTDVLSRVEQELDALLSPIVSMTSTIPEGVHS</sequence>
<gene>
    <name evidence="5" type="primary">lipB</name>
    <name evidence="8" type="ORF">GCM10025778_19620</name>
</gene>
<proteinExistence type="inferred from homology"/>
<dbReference type="Gene3D" id="3.30.930.10">
    <property type="entry name" value="Bira Bifunctional Protein, Domain 2"/>
    <property type="match status" value="1"/>
</dbReference>
<accession>A0ABP9TKQ7</accession>
<reference evidence="9" key="1">
    <citation type="journal article" date="2019" name="Int. J. Syst. Evol. Microbiol.">
        <title>The Global Catalogue of Microorganisms (GCM) 10K type strain sequencing project: providing services to taxonomists for standard genome sequencing and annotation.</title>
        <authorList>
            <consortium name="The Broad Institute Genomics Platform"/>
            <consortium name="The Broad Institute Genome Sequencing Center for Infectious Disease"/>
            <person name="Wu L."/>
            <person name="Ma J."/>
        </authorList>
    </citation>
    <scope>NUCLEOTIDE SEQUENCE [LARGE SCALE GENOMIC DNA]</scope>
    <source>
        <strain evidence="9">JCM 18952</strain>
    </source>
</reference>
<keyword evidence="3 5" id="KW-0012">Acyltransferase</keyword>
<dbReference type="PROSITE" id="PS51733">
    <property type="entry name" value="BPL_LPL_CATALYTIC"/>
    <property type="match status" value="1"/>
</dbReference>
<dbReference type="NCBIfam" id="NF010925">
    <property type="entry name" value="PRK14345.1"/>
    <property type="match status" value="1"/>
</dbReference>
<evidence type="ECO:0000256" key="4">
    <source>
        <dbReference type="ARBA" id="ARBA00024732"/>
    </source>
</evidence>
<evidence type="ECO:0000256" key="6">
    <source>
        <dbReference type="PIRNR" id="PIRNR016262"/>
    </source>
</evidence>
<dbReference type="PANTHER" id="PTHR10993">
    <property type="entry name" value="OCTANOYLTRANSFERASE"/>
    <property type="match status" value="1"/>
</dbReference>
<feature type="active site" description="Acyl-thioester intermediate" evidence="5">
    <location>
        <position position="175"/>
    </location>
</feature>
<dbReference type="Pfam" id="PF21948">
    <property type="entry name" value="LplA-B_cat"/>
    <property type="match status" value="1"/>
</dbReference>
<dbReference type="PROSITE" id="PS01313">
    <property type="entry name" value="LIPB"/>
    <property type="match status" value="1"/>
</dbReference>
<dbReference type="EC" id="2.3.1.181" evidence="5 6"/>
<feature type="site" description="Lowers pKa of active site Cys" evidence="5">
    <location>
        <position position="141"/>
    </location>
</feature>
<dbReference type="RefSeq" id="WP_210101161.1">
    <property type="nucleotide sequence ID" value="NZ_BAABLK010000028.1"/>
</dbReference>
<evidence type="ECO:0000259" key="7">
    <source>
        <dbReference type="PROSITE" id="PS51733"/>
    </source>
</evidence>
<dbReference type="CDD" id="cd16444">
    <property type="entry name" value="LipB"/>
    <property type="match status" value="1"/>
</dbReference>
<feature type="binding site" evidence="5">
    <location>
        <begin position="157"/>
        <end position="159"/>
    </location>
    <ligand>
        <name>substrate</name>
    </ligand>
</feature>
<protein>
    <recommendedName>
        <fullName evidence="5 6">Octanoyltransferase</fullName>
        <ecNumber evidence="5 6">2.3.1.181</ecNumber>
    </recommendedName>
    <alternativeName>
        <fullName evidence="5">Lipoate-protein ligase B</fullName>
    </alternativeName>
    <alternativeName>
        <fullName evidence="5">Lipoyl/octanoyl transferase</fullName>
    </alternativeName>
    <alternativeName>
        <fullName evidence="5">Octanoyl-[acyl-carrier-protein]-protein N-octanoyltransferase</fullName>
    </alternativeName>
</protein>
<evidence type="ECO:0000256" key="3">
    <source>
        <dbReference type="ARBA" id="ARBA00023315"/>
    </source>
</evidence>
<evidence type="ECO:0000313" key="9">
    <source>
        <dbReference type="Proteomes" id="UP001501257"/>
    </source>
</evidence>
<feature type="binding site" evidence="5">
    <location>
        <begin position="72"/>
        <end position="79"/>
    </location>
    <ligand>
        <name>substrate</name>
    </ligand>
</feature>
<feature type="domain" description="BPL/LPL catalytic" evidence="7">
    <location>
        <begin position="34"/>
        <end position="214"/>
    </location>
</feature>
<dbReference type="InterPro" id="IPR000544">
    <property type="entry name" value="Octanoyltransferase"/>
</dbReference>
<keyword evidence="5" id="KW-0963">Cytoplasm</keyword>
<comment type="subcellular location">
    <subcellularLocation>
        <location evidence="5">Cytoplasm</location>
    </subcellularLocation>
</comment>
<evidence type="ECO:0000256" key="2">
    <source>
        <dbReference type="ARBA" id="ARBA00022679"/>
    </source>
</evidence>
<dbReference type="PANTHER" id="PTHR10993:SF7">
    <property type="entry name" value="LIPOYLTRANSFERASE 2, MITOCHONDRIAL-RELATED"/>
    <property type="match status" value="1"/>
</dbReference>
<comment type="catalytic activity">
    <reaction evidence="5 6">
        <text>octanoyl-[ACP] + L-lysyl-[protein] = N(6)-octanoyl-L-lysyl-[protein] + holo-[ACP] + H(+)</text>
        <dbReference type="Rhea" id="RHEA:17665"/>
        <dbReference type="Rhea" id="RHEA-COMP:9636"/>
        <dbReference type="Rhea" id="RHEA-COMP:9685"/>
        <dbReference type="Rhea" id="RHEA-COMP:9752"/>
        <dbReference type="Rhea" id="RHEA-COMP:9928"/>
        <dbReference type="ChEBI" id="CHEBI:15378"/>
        <dbReference type="ChEBI" id="CHEBI:29969"/>
        <dbReference type="ChEBI" id="CHEBI:64479"/>
        <dbReference type="ChEBI" id="CHEBI:78463"/>
        <dbReference type="ChEBI" id="CHEBI:78809"/>
        <dbReference type="EC" id="2.3.1.181"/>
    </reaction>
</comment>
<name>A0ABP9TKQ7_9MICC</name>
<evidence type="ECO:0000256" key="5">
    <source>
        <dbReference type="HAMAP-Rule" id="MF_00013"/>
    </source>
</evidence>
<evidence type="ECO:0000256" key="1">
    <source>
        <dbReference type="ARBA" id="ARBA00004821"/>
    </source>
</evidence>
<keyword evidence="9" id="KW-1185">Reference proteome</keyword>
<dbReference type="HAMAP" id="MF_00013">
    <property type="entry name" value="LipB"/>
    <property type="match status" value="1"/>
</dbReference>
<dbReference type="InterPro" id="IPR004143">
    <property type="entry name" value="BPL_LPL_catalytic"/>
</dbReference>
<dbReference type="InterPro" id="IPR045864">
    <property type="entry name" value="aa-tRNA-synth_II/BPL/LPL"/>
</dbReference>
<dbReference type="SUPFAM" id="SSF55681">
    <property type="entry name" value="Class II aaRS and biotin synthetases"/>
    <property type="match status" value="1"/>
</dbReference>
<dbReference type="PIRSF" id="PIRSF016262">
    <property type="entry name" value="LPLase"/>
    <property type="match status" value="1"/>
</dbReference>
<dbReference type="NCBIfam" id="TIGR00214">
    <property type="entry name" value="lipB"/>
    <property type="match status" value="1"/>
</dbReference>
<feature type="binding site" evidence="5">
    <location>
        <begin position="144"/>
        <end position="146"/>
    </location>
    <ligand>
        <name>substrate</name>
    </ligand>
</feature>